<evidence type="ECO:0000313" key="4">
    <source>
        <dbReference type="EMBL" id="XBH07332.1"/>
    </source>
</evidence>
<name>A0AAU7CQD8_9BACT</name>
<dbReference type="InterPro" id="IPR003869">
    <property type="entry name" value="Polysac_CapD-like"/>
</dbReference>
<dbReference type="EMBL" id="CP155447">
    <property type="protein sequence ID" value="XBH07332.1"/>
    <property type="molecule type" value="Genomic_DNA"/>
</dbReference>
<evidence type="ECO:0000256" key="1">
    <source>
        <dbReference type="ARBA" id="ARBA00007430"/>
    </source>
</evidence>
<protein>
    <submittedName>
        <fullName evidence="4">Nucleoside-diphosphate sugar epimerase/dehydratase</fullName>
    </submittedName>
</protein>
<evidence type="ECO:0000259" key="3">
    <source>
        <dbReference type="SMART" id="SM00822"/>
    </source>
</evidence>
<dbReference type="InterPro" id="IPR057326">
    <property type="entry name" value="KR_dom"/>
</dbReference>
<sequence length="523" mass="56239">MIHALIFAAVYLLAYLVRFEGAIPAADWETAIGTLPLVIAWKLMIFIGLKSHRGWWRYNGFADIVHLAKAVTVSTVAVVFIALSYRAEPRLPRSVLLLDWAGTLLVIGGLRGGTRLYRERYHPMVMARSIERVLVIGAGEASVELVSALQRHPQLGMKAVGILDRCSQGQVLAGVKVLGPPGDVRRQATAHGAKTVLIPIPATPPPEVRALMAACASAGLKVQAVPGFGALMTGGLTVQPRDIDIHDLLTREPVRLDDASIGNFIRGRVVLVTGAAGSIGSEICRQVLRFQPGRLVLLDHSENGLFFIERELSVVAGEAEVVACVANITDALRVRAMLGRHRPSVVFHAAAHKHVPLMEANPGEAVKNNVFGTQILVDEAVSASVEAFVLISSDKAVRPSSVMGACKRLAEMYLQGLAGQVATRLVTVRFGNVLDSTASIVPLFKEQIRRGGPVTVTDPEMTRYFMTIPEAAQLVLQAGALGHESEIFVLDMGQPVKVLDLARDLIRLSGERMGAKSTSSTRA</sequence>
<dbReference type="PANTHER" id="PTHR43318:SF1">
    <property type="entry name" value="POLYSACCHARIDE BIOSYNTHESIS PROTEIN EPSC-RELATED"/>
    <property type="match status" value="1"/>
</dbReference>
<feature type="transmembrane region" description="Helical" evidence="2">
    <location>
        <begin position="61"/>
        <end position="85"/>
    </location>
</feature>
<comment type="similarity">
    <text evidence="1">Belongs to the polysaccharide synthase family.</text>
</comment>
<dbReference type="InterPro" id="IPR036291">
    <property type="entry name" value="NAD(P)-bd_dom_sf"/>
</dbReference>
<proteinExistence type="inferred from homology"/>
<dbReference type="Gene3D" id="3.40.50.720">
    <property type="entry name" value="NAD(P)-binding Rossmann-like Domain"/>
    <property type="match status" value="2"/>
</dbReference>
<keyword evidence="2" id="KW-1133">Transmembrane helix</keyword>
<reference evidence="4" key="1">
    <citation type="submission" date="2024-05" db="EMBL/GenBank/DDBJ databases">
        <title>Planctomycetes of the genus Singulisphaera possess chitinolytic capabilities.</title>
        <authorList>
            <person name="Ivanova A."/>
        </authorList>
    </citation>
    <scope>NUCLEOTIDE SEQUENCE</scope>
    <source>
        <strain evidence="4">Ch08T</strain>
    </source>
</reference>
<dbReference type="SMART" id="SM00822">
    <property type="entry name" value="PKS_KR"/>
    <property type="match status" value="1"/>
</dbReference>
<dbReference type="PANTHER" id="PTHR43318">
    <property type="entry name" value="UDP-N-ACETYLGLUCOSAMINE 4,6-DEHYDRATASE"/>
    <property type="match status" value="1"/>
</dbReference>
<keyword evidence="2" id="KW-0472">Membrane</keyword>
<dbReference type="InterPro" id="IPR051203">
    <property type="entry name" value="Polysaccharide_Synthase-Rel"/>
</dbReference>
<organism evidence="4">
    <name type="scientific">Singulisphaera sp. Ch08</name>
    <dbReference type="NCBI Taxonomy" id="3120278"/>
    <lineage>
        <taxon>Bacteria</taxon>
        <taxon>Pseudomonadati</taxon>
        <taxon>Planctomycetota</taxon>
        <taxon>Planctomycetia</taxon>
        <taxon>Isosphaerales</taxon>
        <taxon>Isosphaeraceae</taxon>
        <taxon>Singulisphaera</taxon>
    </lineage>
</organism>
<dbReference type="AlphaFoldDB" id="A0AAU7CQD8"/>
<gene>
    <name evidence="4" type="ORF">V5E97_15200</name>
</gene>
<keyword evidence="2" id="KW-0812">Transmembrane</keyword>
<dbReference type="Pfam" id="PF02719">
    <property type="entry name" value="Polysacc_synt_2"/>
    <property type="match status" value="1"/>
</dbReference>
<evidence type="ECO:0000256" key="2">
    <source>
        <dbReference type="SAM" id="Phobius"/>
    </source>
</evidence>
<accession>A0AAU7CQD8</accession>
<feature type="transmembrane region" description="Helical" evidence="2">
    <location>
        <begin position="31"/>
        <end position="49"/>
    </location>
</feature>
<dbReference type="SUPFAM" id="SSF51735">
    <property type="entry name" value="NAD(P)-binding Rossmann-fold domains"/>
    <property type="match status" value="2"/>
</dbReference>
<dbReference type="CDD" id="cd05237">
    <property type="entry name" value="UDP_invert_4-6DH_SDR_e"/>
    <property type="match status" value="1"/>
</dbReference>
<dbReference type="Pfam" id="PF13727">
    <property type="entry name" value="CoA_binding_3"/>
    <property type="match status" value="1"/>
</dbReference>
<feature type="domain" description="Ketoreductase" evidence="3">
    <location>
        <begin position="268"/>
        <end position="436"/>
    </location>
</feature>